<dbReference type="EMBL" id="VOSM01000017">
    <property type="protein sequence ID" value="TXD33953.1"/>
    <property type="molecule type" value="Genomic_DNA"/>
</dbReference>
<accession>A0A5C6X7F1</accession>
<keyword evidence="4" id="KW-1185">Reference proteome</keyword>
<reference evidence="3 4" key="1">
    <citation type="submission" date="2019-08" db="EMBL/GenBank/DDBJ databases">
        <title>Bradymonadales sp. TMQ4.</title>
        <authorList>
            <person name="Liang Q."/>
        </authorList>
    </citation>
    <scope>NUCLEOTIDE SEQUENCE [LARGE SCALE GENOMIC DNA]</scope>
    <source>
        <strain evidence="3 4">TMQ4</strain>
    </source>
</reference>
<dbReference type="AlphaFoldDB" id="A0A5C6X7F1"/>
<feature type="chain" id="PRO_5022829025" description="MYXO-CTERM domain-containing protein" evidence="2">
    <location>
        <begin position="29"/>
        <end position="385"/>
    </location>
</feature>
<evidence type="ECO:0008006" key="5">
    <source>
        <dbReference type="Google" id="ProtNLM"/>
    </source>
</evidence>
<feature type="signal peptide" evidence="2">
    <location>
        <begin position="1"/>
        <end position="28"/>
    </location>
</feature>
<evidence type="ECO:0000256" key="1">
    <source>
        <dbReference type="SAM" id="MobiDB-lite"/>
    </source>
</evidence>
<evidence type="ECO:0000313" key="3">
    <source>
        <dbReference type="EMBL" id="TXD33953.1"/>
    </source>
</evidence>
<protein>
    <recommendedName>
        <fullName evidence="5">MYXO-CTERM domain-containing protein</fullName>
    </recommendedName>
</protein>
<gene>
    <name evidence="3" type="ORF">FRC98_19855</name>
</gene>
<feature type="region of interest" description="Disordered" evidence="1">
    <location>
        <begin position="285"/>
        <end position="342"/>
    </location>
</feature>
<organism evidence="3 4">
    <name type="scientific">Lujinxingia vulgaris</name>
    <dbReference type="NCBI Taxonomy" id="2600176"/>
    <lineage>
        <taxon>Bacteria</taxon>
        <taxon>Deltaproteobacteria</taxon>
        <taxon>Bradymonadales</taxon>
        <taxon>Lujinxingiaceae</taxon>
        <taxon>Lujinxingia</taxon>
    </lineage>
</organism>
<comment type="caution">
    <text evidence="3">The sequence shown here is derived from an EMBL/GenBank/DDBJ whole genome shotgun (WGS) entry which is preliminary data.</text>
</comment>
<keyword evidence="2" id="KW-0732">Signal</keyword>
<proteinExistence type="predicted"/>
<feature type="compositionally biased region" description="Gly residues" evidence="1">
    <location>
        <begin position="328"/>
        <end position="340"/>
    </location>
</feature>
<dbReference type="RefSeq" id="WP_146983283.1">
    <property type="nucleotide sequence ID" value="NZ_VOSM01000017.1"/>
</dbReference>
<dbReference type="OrthoDB" id="5540733at2"/>
<evidence type="ECO:0000256" key="2">
    <source>
        <dbReference type="SAM" id="SignalP"/>
    </source>
</evidence>
<evidence type="ECO:0000313" key="4">
    <source>
        <dbReference type="Proteomes" id="UP000321412"/>
    </source>
</evidence>
<sequence length="385" mass="41875">MPLRALTGFSSVLMLTAISVALMMPAKADACTTSPPGVYVSPYVTQVATVPVDGVLAFDGFLVDVLPEDAAQYIKIRVFDSEGHAVPGGLHTRLLGLDPDADRPQPVTTVVGVGLQSLFIWRPDSAFVVGEDYDVQIDVIEPAESLRIEFEATEPINGEEWNAPLVSIESLGVTERTGGHTICCEYEFDSCGYGSRCWHQSYVYHPTVEASRHFVEPESRQTFYRIVREDEVVEALWDHSPRENAALSIEYAPDDEGPFCFSVEAERLSDGTTARSAPVCINKSEMSPYEPRTEPVPARSDCTDQPYVDNDRDGQPDEDQSGLDESYGGPGSGDGAGGDGSSSAFDAIGEGCGCASSLGDSPTNGVWWLFWIVIGLALQRRRWCR</sequence>
<dbReference type="Proteomes" id="UP000321412">
    <property type="component" value="Unassembled WGS sequence"/>
</dbReference>
<name>A0A5C6X7F1_9DELT</name>